<proteinExistence type="predicted"/>
<keyword evidence="8" id="KW-1185">Reference proteome</keyword>
<keyword evidence="3 6" id="KW-0812">Transmembrane</keyword>
<keyword evidence="5 6" id="KW-0472">Membrane</keyword>
<feature type="transmembrane region" description="Helical" evidence="6">
    <location>
        <begin position="270"/>
        <end position="287"/>
    </location>
</feature>
<evidence type="ECO:0000313" key="8">
    <source>
        <dbReference type="Proteomes" id="UP000188388"/>
    </source>
</evidence>
<feature type="transmembrane region" description="Helical" evidence="6">
    <location>
        <begin position="146"/>
        <end position="165"/>
    </location>
</feature>
<dbReference type="RefSeq" id="WP_077380567.1">
    <property type="nucleotide sequence ID" value="NZ_FTPD01000026.1"/>
</dbReference>
<evidence type="ECO:0000256" key="6">
    <source>
        <dbReference type="SAM" id="Phobius"/>
    </source>
</evidence>
<dbReference type="GO" id="GO:0005886">
    <property type="term" value="C:plasma membrane"/>
    <property type="evidence" value="ECO:0007669"/>
    <property type="project" value="UniProtKB-SubCell"/>
</dbReference>
<protein>
    <submittedName>
        <fullName evidence="7">Ribose ABC transport system, permease protein RbsC</fullName>
    </submittedName>
</protein>
<feature type="transmembrane region" description="Helical" evidence="6">
    <location>
        <begin position="185"/>
        <end position="209"/>
    </location>
</feature>
<evidence type="ECO:0000256" key="1">
    <source>
        <dbReference type="ARBA" id="ARBA00004651"/>
    </source>
</evidence>
<dbReference type="STRING" id="1631249.BQ8794_320076"/>
<dbReference type="EMBL" id="FTPD01000026">
    <property type="protein sequence ID" value="SIT57254.1"/>
    <property type="molecule type" value="Genomic_DNA"/>
</dbReference>
<keyword evidence="2" id="KW-1003">Cell membrane</keyword>
<keyword evidence="4 6" id="KW-1133">Transmembrane helix</keyword>
<gene>
    <name evidence="7" type="ORF">BQ8794_320076</name>
</gene>
<comment type="subcellular location">
    <subcellularLocation>
        <location evidence="1">Cell membrane</location>
        <topology evidence="1">Multi-pass membrane protein</topology>
    </subcellularLocation>
</comment>
<dbReference type="InterPro" id="IPR001851">
    <property type="entry name" value="ABC_transp_permease"/>
</dbReference>
<feature type="transmembrane region" description="Helical" evidence="6">
    <location>
        <begin position="240"/>
        <end position="258"/>
    </location>
</feature>
<feature type="transmembrane region" description="Helical" evidence="6">
    <location>
        <begin position="294"/>
        <end position="311"/>
    </location>
</feature>
<accession>A0A1R3VDD1</accession>
<feature type="transmembrane region" description="Helical" evidence="6">
    <location>
        <begin position="61"/>
        <end position="79"/>
    </location>
</feature>
<evidence type="ECO:0000256" key="4">
    <source>
        <dbReference type="ARBA" id="ARBA00022989"/>
    </source>
</evidence>
<dbReference type="PANTHER" id="PTHR32196">
    <property type="entry name" value="ABC TRANSPORTER PERMEASE PROTEIN YPHD-RELATED-RELATED"/>
    <property type="match status" value="1"/>
</dbReference>
<dbReference type="PANTHER" id="PTHR32196:SF72">
    <property type="entry name" value="RIBOSE IMPORT PERMEASE PROTEIN RBSC"/>
    <property type="match status" value="1"/>
</dbReference>
<sequence>MTQQDTTRASVFAAHPGRGEEKSRFQIDYAAFGPLLALAILIGLGAILNPTFISIDNLENVLARSAFIGIIAIGATFVITSGGIDLSVGSMAAFSAATMIVVMNAAAPLASSGYAAVAAGVAAGFLVTVLAGLVNGAAITLGRIEPFIVTLGMMGILRSLVTWFADGGALTLDFAVRELYRPVYFGGVLGLSWPVIAFLAMALLGDFVLRRTVFGRHIAAIGSSEDVARYSAIKVSRIKLLAYVVQGVCVAIAVFLYVPRLGSATPSTGLLWELEAIAAVIIGGTLLKGGRGRIWGTVVGVLILSLISNLLNLTSIVSPYLNGAMQGAVVIIAVLLQRPSQR</sequence>
<feature type="transmembrane region" description="Helical" evidence="6">
    <location>
        <begin position="113"/>
        <end position="134"/>
    </location>
</feature>
<evidence type="ECO:0000256" key="2">
    <source>
        <dbReference type="ARBA" id="ARBA00022475"/>
    </source>
</evidence>
<reference evidence="8" key="1">
    <citation type="submission" date="2017-01" db="EMBL/GenBank/DDBJ databases">
        <authorList>
            <person name="Brunel B."/>
        </authorList>
    </citation>
    <scope>NUCLEOTIDE SEQUENCE [LARGE SCALE GENOMIC DNA]</scope>
</reference>
<evidence type="ECO:0000256" key="5">
    <source>
        <dbReference type="ARBA" id="ARBA00023136"/>
    </source>
</evidence>
<evidence type="ECO:0000313" key="7">
    <source>
        <dbReference type="EMBL" id="SIT57254.1"/>
    </source>
</evidence>
<dbReference type="Pfam" id="PF02653">
    <property type="entry name" value="BPD_transp_2"/>
    <property type="match status" value="1"/>
</dbReference>
<evidence type="ECO:0000256" key="3">
    <source>
        <dbReference type="ARBA" id="ARBA00022692"/>
    </source>
</evidence>
<feature type="transmembrane region" description="Helical" evidence="6">
    <location>
        <begin position="29"/>
        <end position="49"/>
    </location>
</feature>
<dbReference type="AlphaFoldDB" id="A0A1R3VDD1"/>
<dbReference type="Proteomes" id="UP000188388">
    <property type="component" value="Unassembled WGS sequence"/>
</dbReference>
<name>A0A1R3VDD1_9HYPH</name>
<feature type="transmembrane region" description="Helical" evidence="6">
    <location>
        <begin position="86"/>
        <end position="107"/>
    </location>
</feature>
<dbReference type="CDD" id="cd06579">
    <property type="entry name" value="TM_PBP1_transp_AraH_like"/>
    <property type="match status" value="1"/>
</dbReference>
<organism evidence="7 8">
    <name type="scientific">Mesorhizobium prunaredense</name>
    <dbReference type="NCBI Taxonomy" id="1631249"/>
    <lineage>
        <taxon>Bacteria</taxon>
        <taxon>Pseudomonadati</taxon>
        <taxon>Pseudomonadota</taxon>
        <taxon>Alphaproteobacteria</taxon>
        <taxon>Hyphomicrobiales</taxon>
        <taxon>Phyllobacteriaceae</taxon>
        <taxon>Mesorhizobium</taxon>
    </lineage>
</organism>
<dbReference type="GO" id="GO:0022857">
    <property type="term" value="F:transmembrane transporter activity"/>
    <property type="evidence" value="ECO:0007669"/>
    <property type="project" value="InterPro"/>
</dbReference>